<dbReference type="InterPro" id="IPR001444">
    <property type="entry name" value="Flag_bb_rod_N"/>
</dbReference>
<keyword evidence="10" id="KW-1185">Reference proteome</keyword>
<evidence type="ECO:0000256" key="4">
    <source>
        <dbReference type="ARBA" id="ARBA00023143"/>
    </source>
</evidence>
<keyword evidence="9" id="KW-0282">Flagellum</keyword>
<keyword evidence="9" id="KW-0969">Cilium</keyword>
<dbReference type="InterPro" id="IPR006299">
    <property type="entry name" value="FlgC"/>
</dbReference>
<dbReference type="RefSeq" id="WP_307159167.1">
    <property type="nucleotide sequence ID" value="NZ_JAUSWH010000011.1"/>
</dbReference>
<evidence type="ECO:0000259" key="7">
    <source>
        <dbReference type="Pfam" id="PF00460"/>
    </source>
</evidence>
<dbReference type="NCBIfam" id="TIGR01395">
    <property type="entry name" value="FlgC"/>
    <property type="match status" value="1"/>
</dbReference>
<gene>
    <name evidence="9" type="ORF">QO005_003329</name>
</gene>
<dbReference type="InterPro" id="IPR010930">
    <property type="entry name" value="Flg_bb/hook_C_dom"/>
</dbReference>
<comment type="subunit">
    <text evidence="5 6">The basal body constitutes a major portion of the flagellar organelle and consists of four rings (L,P,S, and M) mounted on a central rod. The rod consists of about 26 subunits of FlgG in the distal portion, and FlgB, FlgC and FlgF are thought to build up the proximal portion of the rod with about 6 subunits each.</text>
</comment>
<comment type="subcellular location">
    <subcellularLocation>
        <location evidence="1 6">Bacterial flagellum basal body</location>
    </subcellularLocation>
</comment>
<reference evidence="9 10" key="1">
    <citation type="submission" date="2023-07" db="EMBL/GenBank/DDBJ databases">
        <title>Genomic Encyclopedia of Type Strains, Phase IV (KMG-IV): sequencing the most valuable type-strain genomes for metagenomic binning, comparative biology and taxonomic classification.</title>
        <authorList>
            <person name="Goeker M."/>
        </authorList>
    </citation>
    <scope>NUCLEOTIDE SEQUENCE [LARGE SCALE GENOMIC DNA]</scope>
    <source>
        <strain evidence="9 10">DSM 100301</strain>
    </source>
</reference>
<evidence type="ECO:0000313" key="10">
    <source>
        <dbReference type="Proteomes" id="UP001235269"/>
    </source>
</evidence>
<evidence type="ECO:0000256" key="5">
    <source>
        <dbReference type="ARBA" id="ARBA00025933"/>
    </source>
</evidence>
<organism evidence="9 10">
    <name type="scientific">Rhizobium paknamense</name>
    <dbReference type="NCBI Taxonomy" id="1206817"/>
    <lineage>
        <taxon>Bacteria</taxon>
        <taxon>Pseudomonadati</taxon>
        <taxon>Pseudomonadota</taxon>
        <taxon>Alphaproteobacteria</taxon>
        <taxon>Hyphomicrobiales</taxon>
        <taxon>Rhizobiaceae</taxon>
        <taxon>Rhizobium/Agrobacterium group</taxon>
        <taxon>Rhizobium</taxon>
    </lineage>
</organism>
<evidence type="ECO:0000256" key="3">
    <source>
        <dbReference type="ARBA" id="ARBA00017941"/>
    </source>
</evidence>
<dbReference type="PANTHER" id="PTHR30435">
    <property type="entry name" value="FLAGELLAR PROTEIN"/>
    <property type="match status" value="1"/>
</dbReference>
<name>A0ABU0IIE9_9HYPH</name>
<comment type="similarity">
    <text evidence="2">Belongs to the flagella basal body rod proteins family.</text>
</comment>
<accession>A0ABU0IIE9</accession>
<evidence type="ECO:0000256" key="2">
    <source>
        <dbReference type="ARBA" id="ARBA00009677"/>
    </source>
</evidence>
<evidence type="ECO:0000313" key="9">
    <source>
        <dbReference type="EMBL" id="MDQ0456984.1"/>
    </source>
</evidence>
<proteinExistence type="inferred from homology"/>
<dbReference type="Proteomes" id="UP001235269">
    <property type="component" value="Unassembled WGS sequence"/>
</dbReference>
<evidence type="ECO:0000256" key="1">
    <source>
        <dbReference type="ARBA" id="ARBA00004117"/>
    </source>
</evidence>
<sequence length="145" mass="15698">MDSVTATDPLSSALKIAGSGLEAQATRLRIVSENIANAQSTGDTPGADPYRRKTITFGSEVDRLTGAQVVKVEKLGFDQSKFVEEYDPGNPAADAKGYVKMPNVNVLIEMGDMREANRTYEANLQSVKQTRDLITSTLDLLKSSQ</sequence>
<dbReference type="Pfam" id="PF06429">
    <property type="entry name" value="Flg_bbr_C"/>
    <property type="match status" value="1"/>
</dbReference>
<dbReference type="Pfam" id="PF00460">
    <property type="entry name" value="Flg_bb_rod"/>
    <property type="match status" value="1"/>
</dbReference>
<keyword evidence="4 6" id="KW-0975">Bacterial flagellum</keyword>
<dbReference type="PANTHER" id="PTHR30435:SF2">
    <property type="entry name" value="FLAGELLAR BASAL-BODY ROD PROTEIN FLGC"/>
    <property type="match status" value="1"/>
</dbReference>
<protein>
    <recommendedName>
        <fullName evidence="3 6">Flagellar basal-body rod protein FlgC</fullName>
    </recommendedName>
</protein>
<evidence type="ECO:0000259" key="8">
    <source>
        <dbReference type="Pfam" id="PF06429"/>
    </source>
</evidence>
<keyword evidence="9" id="KW-0966">Cell projection</keyword>
<dbReference type="EMBL" id="JAUSWH010000011">
    <property type="protein sequence ID" value="MDQ0456984.1"/>
    <property type="molecule type" value="Genomic_DNA"/>
</dbReference>
<evidence type="ECO:0000256" key="6">
    <source>
        <dbReference type="RuleBase" id="RU362062"/>
    </source>
</evidence>
<feature type="domain" description="Flagellar basal body rod protein N-terminal" evidence="7">
    <location>
        <begin position="14"/>
        <end position="41"/>
    </location>
</feature>
<comment type="caution">
    <text evidence="9">The sequence shown here is derived from an EMBL/GenBank/DDBJ whole genome shotgun (WGS) entry which is preliminary data.</text>
</comment>
<feature type="domain" description="Flagellar basal-body/hook protein C-terminal" evidence="8">
    <location>
        <begin position="96"/>
        <end position="140"/>
    </location>
</feature>